<dbReference type="PANTHER" id="PTHR35529:SF1">
    <property type="entry name" value="MANGANESE EFFLUX PUMP MNTP-RELATED"/>
    <property type="match status" value="1"/>
</dbReference>
<proteinExistence type="predicted"/>
<name>A0ABY6Z5P8_9BACL</name>
<dbReference type="Proteomes" id="UP001164803">
    <property type="component" value="Chromosome"/>
</dbReference>
<feature type="signal peptide" evidence="6">
    <location>
        <begin position="1"/>
        <end position="20"/>
    </location>
</feature>
<keyword evidence="3 5" id="KW-1133">Transmembrane helix</keyword>
<keyword evidence="4 5" id="KW-0472">Membrane</keyword>
<evidence type="ECO:0000256" key="2">
    <source>
        <dbReference type="ARBA" id="ARBA00022692"/>
    </source>
</evidence>
<accession>A0ABY6Z5P8</accession>
<keyword evidence="1" id="KW-1003">Cell membrane</keyword>
<sequence>MLVLQLILFGLAMGANNALASVALGTSQLSRVHQLRTALIFAVFEAIMPIVGMAIGESVAGGVGNKARWIGIAVLVIMGIYSLVKRDGGDDETDKAVKAKGASILFLAVALSLDNLTVGFGIGMFNAPIALAAVIFGVVSLMMTLIGLEIGRFLGKRLSISADKLSGVVLLVVAGVMAFA</sequence>
<dbReference type="Pfam" id="PF02659">
    <property type="entry name" value="Mntp"/>
    <property type="match status" value="1"/>
</dbReference>
<feature type="transmembrane region" description="Helical" evidence="5">
    <location>
        <begin position="67"/>
        <end position="84"/>
    </location>
</feature>
<evidence type="ECO:0000313" key="7">
    <source>
        <dbReference type="EMBL" id="WAH38190.1"/>
    </source>
</evidence>
<dbReference type="InterPro" id="IPR003810">
    <property type="entry name" value="Mntp/YtaF"/>
</dbReference>
<evidence type="ECO:0000256" key="1">
    <source>
        <dbReference type="ARBA" id="ARBA00022475"/>
    </source>
</evidence>
<feature type="chain" id="PRO_5046840798" evidence="6">
    <location>
        <begin position="21"/>
        <end position="180"/>
    </location>
</feature>
<evidence type="ECO:0000313" key="8">
    <source>
        <dbReference type="Proteomes" id="UP001164803"/>
    </source>
</evidence>
<dbReference type="RefSeq" id="WP_268045751.1">
    <property type="nucleotide sequence ID" value="NZ_CP104064.1"/>
</dbReference>
<feature type="transmembrane region" description="Helical" evidence="5">
    <location>
        <begin position="129"/>
        <end position="148"/>
    </location>
</feature>
<dbReference type="PANTHER" id="PTHR35529">
    <property type="entry name" value="MANGANESE EFFLUX PUMP MNTP-RELATED"/>
    <property type="match status" value="1"/>
</dbReference>
<gene>
    <name evidence="7" type="ORF">NZD86_06815</name>
</gene>
<feature type="transmembrane region" description="Helical" evidence="5">
    <location>
        <begin position="104"/>
        <end position="122"/>
    </location>
</feature>
<organism evidence="7 8">
    <name type="scientific">Alicyclobacillus dauci</name>
    <dbReference type="NCBI Taxonomy" id="1475485"/>
    <lineage>
        <taxon>Bacteria</taxon>
        <taxon>Bacillati</taxon>
        <taxon>Bacillota</taxon>
        <taxon>Bacilli</taxon>
        <taxon>Bacillales</taxon>
        <taxon>Alicyclobacillaceae</taxon>
        <taxon>Alicyclobacillus</taxon>
    </lineage>
</organism>
<evidence type="ECO:0000256" key="6">
    <source>
        <dbReference type="SAM" id="SignalP"/>
    </source>
</evidence>
<feature type="transmembrane region" description="Helical" evidence="5">
    <location>
        <begin position="36"/>
        <end position="55"/>
    </location>
</feature>
<keyword evidence="2 5" id="KW-0812">Transmembrane</keyword>
<evidence type="ECO:0000256" key="4">
    <source>
        <dbReference type="ARBA" id="ARBA00023136"/>
    </source>
</evidence>
<reference evidence="7" key="1">
    <citation type="submission" date="2022-08" db="EMBL/GenBank/DDBJ databases">
        <title>Alicyclobacillus dauci DSM2870, complete genome.</title>
        <authorList>
            <person name="Wang Q."/>
            <person name="Cai R."/>
            <person name="Wang Z."/>
        </authorList>
    </citation>
    <scope>NUCLEOTIDE SEQUENCE</scope>
    <source>
        <strain evidence="7">DSM 28700</strain>
    </source>
</reference>
<keyword evidence="8" id="KW-1185">Reference proteome</keyword>
<evidence type="ECO:0000256" key="5">
    <source>
        <dbReference type="SAM" id="Phobius"/>
    </source>
</evidence>
<protein>
    <submittedName>
        <fullName evidence="7">Manganese efflux pump MntP family protein</fullName>
    </submittedName>
</protein>
<dbReference type="EMBL" id="CP104064">
    <property type="protein sequence ID" value="WAH38190.1"/>
    <property type="molecule type" value="Genomic_DNA"/>
</dbReference>
<keyword evidence="6" id="KW-0732">Signal</keyword>
<feature type="transmembrane region" description="Helical" evidence="5">
    <location>
        <begin position="160"/>
        <end position="179"/>
    </location>
</feature>
<evidence type="ECO:0000256" key="3">
    <source>
        <dbReference type="ARBA" id="ARBA00022989"/>
    </source>
</evidence>